<evidence type="ECO:0000313" key="2">
    <source>
        <dbReference type="Proteomes" id="UP001610432"/>
    </source>
</evidence>
<evidence type="ECO:0000313" key="1">
    <source>
        <dbReference type="EMBL" id="KAL2871170.1"/>
    </source>
</evidence>
<dbReference type="Proteomes" id="UP001610432">
    <property type="component" value="Unassembled WGS sequence"/>
</dbReference>
<protein>
    <recommendedName>
        <fullName evidence="3">DUF4267 domain-containing protein</fullName>
    </recommendedName>
</protein>
<gene>
    <name evidence="1" type="ORF">BJX67DRAFT_377773</name>
</gene>
<dbReference type="RefSeq" id="XP_070890149.1">
    <property type="nucleotide sequence ID" value="XM_071032191.1"/>
</dbReference>
<name>A0ABR4M3K0_9EURO</name>
<proteinExistence type="predicted"/>
<reference evidence="1 2" key="1">
    <citation type="submission" date="2024-07" db="EMBL/GenBank/DDBJ databases">
        <title>Section-level genome sequencing and comparative genomics of Aspergillus sections Usti and Cavernicolus.</title>
        <authorList>
            <consortium name="Lawrence Berkeley National Laboratory"/>
            <person name="Nybo J.L."/>
            <person name="Vesth T.C."/>
            <person name="Theobald S."/>
            <person name="Frisvad J.C."/>
            <person name="Larsen T.O."/>
            <person name="Kjaerboelling I."/>
            <person name="Rothschild-Mancinelli K."/>
            <person name="Lyhne E.K."/>
            <person name="Kogle M.E."/>
            <person name="Barry K."/>
            <person name="Clum A."/>
            <person name="Na H."/>
            <person name="Ledsgaard L."/>
            <person name="Lin J."/>
            <person name="Lipzen A."/>
            <person name="Kuo A."/>
            <person name="Riley R."/>
            <person name="Mondo S."/>
            <person name="Labutti K."/>
            <person name="Haridas S."/>
            <person name="Pangalinan J."/>
            <person name="Salamov A.A."/>
            <person name="Simmons B.A."/>
            <person name="Magnuson J.K."/>
            <person name="Chen J."/>
            <person name="Drula E."/>
            <person name="Henrissat B."/>
            <person name="Wiebenga A."/>
            <person name="Lubbers R.J."/>
            <person name="Gomes A.C."/>
            <person name="Macurrencykelacurrency M.R."/>
            <person name="Stajich J."/>
            <person name="Grigoriev I.V."/>
            <person name="Mortensen U.H."/>
            <person name="De Vries R.P."/>
            <person name="Baker S.E."/>
            <person name="Andersen M.R."/>
        </authorList>
    </citation>
    <scope>NUCLEOTIDE SEQUENCE [LARGE SCALE GENOMIC DNA]</scope>
    <source>
        <strain evidence="1 2">CBS 449.75</strain>
    </source>
</reference>
<dbReference type="Pfam" id="PF14087">
    <property type="entry name" value="DUF4267"/>
    <property type="match status" value="1"/>
</dbReference>
<dbReference type="InterPro" id="IPR025363">
    <property type="entry name" value="DUF4267"/>
</dbReference>
<comment type="caution">
    <text evidence="1">The sequence shown here is derived from an EMBL/GenBank/DDBJ whole genome shotgun (WGS) entry which is preliminary data.</text>
</comment>
<dbReference type="EMBL" id="JBFXLQ010000004">
    <property type="protein sequence ID" value="KAL2871170.1"/>
    <property type="molecule type" value="Genomic_DNA"/>
</dbReference>
<sequence length="122" mass="12571">MALGTVADALARTLAVILSASGPLWFRRPVEGVLDFGLPRTSPDIATFTPAVGGRNTAAGVMVLVTSLYASRRLTAVFLATWATGAGLSDTAVCLPGGVGTKRHLVNVAICYAVSILLWVAS</sequence>
<dbReference type="GeneID" id="98147263"/>
<accession>A0ABR4M3K0</accession>
<organism evidence="1 2">
    <name type="scientific">Aspergillus lucknowensis</name>
    <dbReference type="NCBI Taxonomy" id="176173"/>
    <lineage>
        <taxon>Eukaryota</taxon>
        <taxon>Fungi</taxon>
        <taxon>Dikarya</taxon>
        <taxon>Ascomycota</taxon>
        <taxon>Pezizomycotina</taxon>
        <taxon>Eurotiomycetes</taxon>
        <taxon>Eurotiomycetidae</taxon>
        <taxon>Eurotiales</taxon>
        <taxon>Aspergillaceae</taxon>
        <taxon>Aspergillus</taxon>
        <taxon>Aspergillus subgen. Nidulantes</taxon>
    </lineage>
</organism>
<keyword evidence="2" id="KW-1185">Reference proteome</keyword>
<evidence type="ECO:0008006" key="3">
    <source>
        <dbReference type="Google" id="ProtNLM"/>
    </source>
</evidence>